<dbReference type="AlphaFoldDB" id="A0A1V5M7H2"/>
<name>A0A1V5M7H2_UNCT6</name>
<organism evidence="1">
    <name type="scientific">candidate division TA06 bacterium ADurb.Bin417</name>
    <dbReference type="NCBI Taxonomy" id="1852828"/>
    <lineage>
        <taxon>Bacteria</taxon>
        <taxon>Bacteria division TA06</taxon>
    </lineage>
</organism>
<gene>
    <name evidence="1" type="ORF">BWY73_01561</name>
</gene>
<accession>A0A1V5M7H2</accession>
<dbReference type="InterPro" id="IPR009923">
    <property type="entry name" value="Dodecin"/>
</dbReference>
<comment type="caution">
    <text evidence="1">The sequence shown here is derived from an EMBL/GenBank/DDBJ whole genome shotgun (WGS) entry which is preliminary data.</text>
</comment>
<protein>
    <submittedName>
        <fullName evidence="1">Uncharacterized protein</fullName>
    </submittedName>
</protein>
<dbReference type="InterPro" id="IPR025543">
    <property type="entry name" value="Dodecin-like"/>
</dbReference>
<dbReference type="Pfam" id="PF07311">
    <property type="entry name" value="Dodecin"/>
    <property type="match status" value="1"/>
</dbReference>
<evidence type="ECO:0000313" key="1">
    <source>
        <dbReference type="EMBL" id="OPZ89142.1"/>
    </source>
</evidence>
<dbReference type="Gene3D" id="3.30.1660.10">
    <property type="entry name" value="Flavin-binding protein dodecin"/>
    <property type="match status" value="1"/>
</dbReference>
<proteinExistence type="predicted"/>
<reference evidence="1" key="1">
    <citation type="submission" date="2017-02" db="EMBL/GenBank/DDBJ databases">
        <title>Delving into the versatile metabolic prowess of the omnipresent phylum Bacteroidetes.</title>
        <authorList>
            <person name="Nobu M.K."/>
            <person name="Mei R."/>
            <person name="Narihiro T."/>
            <person name="Kuroda K."/>
            <person name="Liu W.-T."/>
        </authorList>
    </citation>
    <scope>NUCLEOTIDE SEQUENCE</scope>
    <source>
        <strain evidence="1">ADurb.Bin417</strain>
    </source>
</reference>
<dbReference type="SUPFAM" id="SSF89807">
    <property type="entry name" value="Dodecin-like"/>
    <property type="match status" value="1"/>
</dbReference>
<dbReference type="InterPro" id="IPR036694">
    <property type="entry name" value="Dodecin-like_sf"/>
</dbReference>
<dbReference type="Proteomes" id="UP000485484">
    <property type="component" value="Unassembled WGS sequence"/>
</dbReference>
<dbReference type="EMBL" id="MWAK01000406">
    <property type="protein sequence ID" value="OPZ89142.1"/>
    <property type="molecule type" value="Genomic_DNA"/>
</dbReference>
<sequence>MFKMIEIVAVSPQGFSEAAAAGVEQLASEGFKIHFFEVVELRGAVREGRVKEFQVKIKAAVE</sequence>